<gene>
    <name evidence="1" type="ORF">JAAARDRAFT_81428</name>
</gene>
<dbReference type="HOGENOM" id="CLU_871731_0_0_1"/>
<evidence type="ECO:0000313" key="2">
    <source>
        <dbReference type="Proteomes" id="UP000027265"/>
    </source>
</evidence>
<reference evidence="2" key="1">
    <citation type="journal article" date="2014" name="Proc. Natl. Acad. Sci. U.S.A.">
        <title>Extensive sampling of basidiomycete genomes demonstrates inadequacy of the white-rot/brown-rot paradigm for wood decay fungi.</title>
        <authorList>
            <person name="Riley R."/>
            <person name="Salamov A.A."/>
            <person name="Brown D.W."/>
            <person name="Nagy L.G."/>
            <person name="Floudas D."/>
            <person name="Held B.W."/>
            <person name="Levasseur A."/>
            <person name="Lombard V."/>
            <person name="Morin E."/>
            <person name="Otillar R."/>
            <person name="Lindquist E.A."/>
            <person name="Sun H."/>
            <person name="LaButti K.M."/>
            <person name="Schmutz J."/>
            <person name="Jabbour D."/>
            <person name="Luo H."/>
            <person name="Baker S.E."/>
            <person name="Pisabarro A.G."/>
            <person name="Walton J.D."/>
            <person name="Blanchette R.A."/>
            <person name="Henrissat B."/>
            <person name="Martin F."/>
            <person name="Cullen D."/>
            <person name="Hibbett D.S."/>
            <person name="Grigoriev I.V."/>
        </authorList>
    </citation>
    <scope>NUCLEOTIDE SEQUENCE [LARGE SCALE GENOMIC DNA]</scope>
    <source>
        <strain evidence="2">MUCL 33604</strain>
    </source>
</reference>
<evidence type="ECO:0000313" key="1">
    <source>
        <dbReference type="EMBL" id="KDQ51430.1"/>
    </source>
</evidence>
<sequence length="319" mass="34708">MSRETVDVGRGGDEPPRALSVGTYRIWKVRSSITHWILAGSCIQQSVAVIYIRKNWLAFNKMMTTVSGWQWCGRLLQLVSLPAQVTMDDSRAPWIHRRCVSGSLVASATACCQRWRCASYTALVIAMSGVPTELVPILSTVVINFVRKYWDTLSLALPDFLYDPITTSGLGLQVARSPPHSASSEISESAMEVPVIDVNAGPSSGVGTSDNVRNSIPCIEDSSRRSHLFGQIVLQAQSIEACLVSSAVPGEVLHVLNAPLVGIKYYSGIWNNHPTELLRPTDHLDFAIRSVGIGAIGARDIFTVFDLSSSATSYGWWAG</sequence>
<organism evidence="1 2">
    <name type="scientific">Jaapia argillacea MUCL 33604</name>
    <dbReference type="NCBI Taxonomy" id="933084"/>
    <lineage>
        <taxon>Eukaryota</taxon>
        <taxon>Fungi</taxon>
        <taxon>Dikarya</taxon>
        <taxon>Basidiomycota</taxon>
        <taxon>Agaricomycotina</taxon>
        <taxon>Agaricomycetes</taxon>
        <taxon>Agaricomycetidae</taxon>
        <taxon>Jaapiales</taxon>
        <taxon>Jaapiaceae</taxon>
        <taxon>Jaapia</taxon>
    </lineage>
</organism>
<dbReference type="InParanoid" id="A0A067PCA5"/>
<proteinExistence type="predicted"/>
<accession>A0A067PCA5</accession>
<keyword evidence="2" id="KW-1185">Reference proteome</keyword>
<dbReference type="AlphaFoldDB" id="A0A067PCA5"/>
<dbReference type="Proteomes" id="UP000027265">
    <property type="component" value="Unassembled WGS sequence"/>
</dbReference>
<dbReference type="EMBL" id="KL197748">
    <property type="protein sequence ID" value="KDQ51430.1"/>
    <property type="molecule type" value="Genomic_DNA"/>
</dbReference>
<protein>
    <submittedName>
        <fullName evidence="1">Uncharacterized protein</fullName>
    </submittedName>
</protein>
<name>A0A067PCA5_9AGAM</name>